<evidence type="ECO:0000313" key="1">
    <source>
        <dbReference type="EMBL" id="ATQ68589.1"/>
    </source>
</evidence>
<keyword evidence="2" id="KW-1185">Reference proteome</keyword>
<reference evidence="2" key="1">
    <citation type="submission" date="2017-10" db="EMBL/GenBank/DDBJ databases">
        <title>Completed PacBio SMRT sequence of Methylosinus trichosporium OB3b reveals presence of a third large plasmid.</title>
        <authorList>
            <person name="Charles T.C."/>
            <person name="Lynch M.D.J."/>
            <person name="Heil J.R."/>
            <person name="Cheng J."/>
        </authorList>
    </citation>
    <scope>NUCLEOTIDE SEQUENCE [LARGE SCALE GENOMIC DNA]</scope>
    <source>
        <strain evidence="2">OB3b</strain>
    </source>
</reference>
<dbReference type="AlphaFoldDB" id="A0A2D2D142"/>
<accession>A0A2D2D142</accession>
<proteinExistence type="predicted"/>
<evidence type="ECO:0008006" key="3">
    <source>
        <dbReference type="Google" id="ProtNLM"/>
    </source>
</evidence>
<dbReference type="Proteomes" id="UP000230709">
    <property type="component" value="Chromosome"/>
</dbReference>
<evidence type="ECO:0000313" key="2">
    <source>
        <dbReference type="Proteomes" id="UP000230709"/>
    </source>
</evidence>
<dbReference type="KEGG" id="mtw:CQW49_12375"/>
<gene>
    <name evidence="1" type="ORF">CQW49_12375</name>
</gene>
<sequence length="108" mass="11228">MESQHGNELQADLETLREGFSGLAGHLTEALGAVSAEVRGDVRSRMQKLGGDIDRAISDASSKGQQVARKMSPENVGGAIESSMREHPFAALAIAVGVGALVGSRLGR</sequence>
<protein>
    <recommendedName>
        <fullName evidence="3">DUF883 domain-containing protein</fullName>
    </recommendedName>
</protein>
<dbReference type="EMBL" id="CP023737">
    <property type="protein sequence ID" value="ATQ68589.1"/>
    <property type="molecule type" value="Genomic_DNA"/>
</dbReference>
<name>A0A2D2D142_METT3</name>
<dbReference type="STRING" id="595536.GCA_000178815_02691"/>
<organism evidence="1 2">
    <name type="scientific">Methylosinus trichosporium (strain ATCC 35070 / NCIMB 11131 / UNIQEM 75 / OB3b)</name>
    <dbReference type="NCBI Taxonomy" id="595536"/>
    <lineage>
        <taxon>Bacteria</taxon>
        <taxon>Pseudomonadati</taxon>
        <taxon>Pseudomonadota</taxon>
        <taxon>Alphaproteobacteria</taxon>
        <taxon>Hyphomicrobiales</taxon>
        <taxon>Methylocystaceae</taxon>
        <taxon>Methylosinus</taxon>
    </lineage>
</organism>
<dbReference type="RefSeq" id="WP_003609381.1">
    <property type="nucleotide sequence ID" value="NZ_ADVE02000001.1"/>
</dbReference>